<accession>A0A9Q2W650</accession>
<organism evidence="1 2">
    <name type="scientific">Curtobacterium flaccumfaciens pv. flaccumfaciens</name>
    <dbReference type="NCBI Taxonomy" id="138532"/>
    <lineage>
        <taxon>Bacteria</taxon>
        <taxon>Bacillati</taxon>
        <taxon>Actinomycetota</taxon>
        <taxon>Actinomycetes</taxon>
        <taxon>Micrococcales</taxon>
        <taxon>Microbacteriaceae</taxon>
        <taxon>Curtobacterium</taxon>
    </lineage>
</organism>
<reference evidence="1" key="1">
    <citation type="submission" date="2021-05" db="EMBL/GenBank/DDBJ databases">
        <title>Whole genome sequence of Curtobacterium flaccumfaciens pv. flaccumfaciens strain CFBP 3417.</title>
        <authorList>
            <person name="Osdaghi E."/>
            <person name="Taghouti G."/>
            <person name="Portier P."/>
            <person name="Fazliarab A."/>
            <person name="Taghavi S.M."/>
            <person name="Briand M."/>
            <person name="Le-Saux M."/>
            <person name="Jacques M.-A."/>
        </authorList>
    </citation>
    <scope>NUCLEOTIDE SEQUENCE</scope>
    <source>
        <strain evidence="1">CFBP 3417</strain>
    </source>
</reference>
<protein>
    <submittedName>
        <fullName evidence="1">Uncharacterized protein</fullName>
    </submittedName>
</protein>
<dbReference type="AlphaFoldDB" id="A0A9Q2W650"/>
<dbReference type="Proteomes" id="UP000709437">
    <property type="component" value="Unassembled WGS sequence"/>
</dbReference>
<comment type="caution">
    <text evidence="1">The sequence shown here is derived from an EMBL/GenBank/DDBJ whole genome shotgun (WGS) entry which is preliminary data.</text>
</comment>
<evidence type="ECO:0000313" key="2">
    <source>
        <dbReference type="Proteomes" id="UP000709437"/>
    </source>
</evidence>
<proteinExistence type="predicted"/>
<gene>
    <name evidence="1" type="ORF">KK103_09640</name>
</gene>
<name>A0A9Q2W650_9MICO</name>
<dbReference type="EMBL" id="JAHEWX010000010">
    <property type="protein sequence ID" value="MBT1542024.1"/>
    <property type="molecule type" value="Genomic_DNA"/>
</dbReference>
<dbReference type="RefSeq" id="WP_214563105.1">
    <property type="nucleotide sequence ID" value="NZ_JAHEWX010000010.1"/>
</dbReference>
<sequence>MPTKNRPAPKPVAVEFQDGGGAIVTKTHDVEAARDALLAMFQDEYRYDDDEALEMLEPYLENAPDLTTGRWVWGSYGGERIRFWRAAPLDGRGVTCAVMWSF</sequence>
<evidence type="ECO:0000313" key="1">
    <source>
        <dbReference type="EMBL" id="MBT1542024.1"/>
    </source>
</evidence>